<name>A0A232F7N3_9HYME</name>
<proteinExistence type="predicted"/>
<dbReference type="AlphaFoldDB" id="A0A232F7N3"/>
<organism evidence="2 3">
    <name type="scientific">Trichomalopsis sarcophagae</name>
    <dbReference type="NCBI Taxonomy" id="543379"/>
    <lineage>
        <taxon>Eukaryota</taxon>
        <taxon>Metazoa</taxon>
        <taxon>Ecdysozoa</taxon>
        <taxon>Arthropoda</taxon>
        <taxon>Hexapoda</taxon>
        <taxon>Insecta</taxon>
        <taxon>Pterygota</taxon>
        <taxon>Neoptera</taxon>
        <taxon>Endopterygota</taxon>
        <taxon>Hymenoptera</taxon>
        <taxon>Apocrita</taxon>
        <taxon>Proctotrupomorpha</taxon>
        <taxon>Chalcidoidea</taxon>
        <taxon>Pteromalidae</taxon>
        <taxon>Pteromalinae</taxon>
        <taxon>Trichomalopsis</taxon>
    </lineage>
</organism>
<evidence type="ECO:0000256" key="1">
    <source>
        <dbReference type="SAM" id="MobiDB-lite"/>
    </source>
</evidence>
<feature type="compositionally biased region" description="Basic and acidic residues" evidence="1">
    <location>
        <begin position="157"/>
        <end position="166"/>
    </location>
</feature>
<protein>
    <submittedName>
        <fullName evidence="2">Uncharacterized protein</fullName>
    </submittedName>
</protein>
<gene>
    <name evidence="2" type="ORF">TSAR_009735</name>
</gene>
<evidence type="ECO:0000313" key="2">
    <source>
        <dbReference type="EMBL" id="OXU26458.1"/>
    </source>
</evidence>
<comment type="caution">
    <text evidence="2">The sequence shown here is derived from an EMBL/GenBank/DDBJ whole genome shotgun (WGS) entry which is preliminary data.</text>
</comment>
<evidence type="ECO:0000313" key="3">
    <source>
        <dbReference type="Proteomes" id="UP000215335"/>
    </source>
</evidence>
<feature type="compositionally biased region" description="Low complexity" evidence="1">
    <location>
        <begin position="118"/>
        <end position="130"/>
    </location>
</feature>
<accession>A0A232F7N3</accession>
<dbReference type="Proteomes" id="UP000215335">
    <property type="component" value="Unassembled WGS sequence"/>
</dbReference>
<dbReference type="EMBL" id="NNAY01000796">
    <property type="protein sequence ID" value="OXU26458.1"/>
    <property type="molecule type" value="Genomic_DNA"/>
</dbReference>
<sequence>MQAMENVVSTIETSNCETKKEIRYQGFPFLSVRSIVNFDRRERECLIENKISNAEKSTIIFEAYRKLDFKIEKVEDDDHNTSFLSNTAYPKMESEDEEQSSSTYPREESDMKSKDDSLSSSFSSDTSDTNSYYNIVSEQSKLENGVNNDVSVSLNDNPDHDSHADGDVYGSINQPTSNYFEIKSQEYQRSVICVPEIKCDSGTSLRAYLDHIFRNGPAKNCINQKSHSTINYIIGDAVINCYNNSNSVGANDAASSVDEITKSIIPSTEDSIIQKIREWAISHNISKEQVDDLLQILRQKILPNAPVSGEALMDSGLSSAVAIACPEELITLKACELLMNKESIFFDRVSFVPYTGYKSLFKEYDDAEKIDKMMKRGHSIMNCPMNYIQFTTKHRIKLPIESVKIFELFDKKVKTDPEFYNDFMALIVSQLSEFYTLQEALLPIMKLILSEKVMALFLLRRRTVYLSKMAFFKTAFSDCLYKVINEYGCFWLEDITETDYFNTILMILHKADSNK</sequence>
<feature type="compositionally biased region" description="Basic and acidic residues" evidence="1">
    <location>
        <begin position="105"/>
        <end position="117"/>
    </location>
</feature>
<reference evidence="2 3" key="1">
    <citation type="journal article" date="2017" name="Curr. Biol.">
        <title>The Evolution of Venom by Co-option of Single-Copy Genes.</title>
        <authorList>
            <person name="Martinson E.O."/>
            <person name="Mrinalini"/>
            <person name="Kelkar Y.D."/>
            <person name="Chang C.H."/>
            <person name="Werren J.H."/>
        </authorList>
    </citation>
    <scope>NUCLEOTIDE SEQUENCE [LARGE SCALE GENOMIC DNA]</scope>
    <source>
        <strain evidence="2 3">Alberta</strain>
        <tissue evidence="2">Whole body</tissue>
    </source>
</reference>
<feature type="region of interest" description="Disordered" evidence="1">
    <location>
        <begin position="80"/>
        <end position="130"/>
    </location>
</feature>
<feature type="region of interest" description="Disordered" evidence="1">
    <location>
        <begin position="148"/>
        <end position="171"/>
    </location>
</feature>
<keyword evidence="3" id="KW-1185">Reference proteome</keyword>